<dbReference type="InterPro" id="IPR017509">
    <property type="entry name" value="PrfH"/>
</dbReference>
<organism evidence="3 4">
    <name type="scientific">Xylanibacter ruminicola</name>
    <name type="common">Prevotella ruminicola</name>
    <dbReference type="NCBI Taxonomy" id="839"/>
    <lineage>
        <taxon>Bacteria</taxon>
        <taxon>Pseudomonadati</taxon>
        <taxon>Bacteroidota</taxon>
        <taxon>Bacteroidia</taxon>
        <taxon>Bacteroidales</taxon>
        <taxon>Prevotellaceae</taxon>
        <taxon>Xylanibacter</taxon>
    </lineage>
</organism>
<dbReference type="Pfam" id="PF00472">
    <property type="entry name" value="RF-1"/>
    <property type="match status" value="1"/>
</dbReference>
<reference evidence="3 4" key="1">
    <citation type="submission" date="2016-11" db="EMBL/GenBank/DDBJ databases">
        <authorList>
            <person name="Jaros S."/>
            <person name="Januszkiewicz K."/>
            <person name="Wedrychowicz H."/>
        </authorList>
    </citation>
    <scope>NUCLEOTIDE SEQUENCE [LARGE SCALE GENOMIC DNA]</scope>
    <source>
        <strain evidence="3 4">KHT3</strain>
    </source>
</reference>
<dbReference type="InterPro" id="IPR000352">
    <property type="entry name" value="Pep_chain_release_fac_I"/>
</dbReference>
<protein>
    <submittedName>
        <fullName evidence="3">Peptide chain release factor</fullName>
    </submittedName>
</protein>
<sequence>MEKEYIQITSGRGPVECCRVVVLIMNKIVEQAKCLNYALEIVEHEDGPNDGCMFSATLAIEGENISSLKGEWEGSVLWVAQKNPFRPWHRRKNWFVGVHFFKPLQSDKVNERDISYETLRSSGPGGQNVNKVETAVRAIHVPSGTTVLASDERSQTQNKKLARERLIMKLSAIEEEKQLQQTHDVWMNHNTLERGNPVKKFKGDL</sequence>
<dbReference type="InterPro" id="IPR045853">
    <property type="entry name" value="Pep_chain_release_fac_I_sf"/>
</dbReference>
<evidence type="ECO:0000259" key="2">
    <source>
        <dbReference type="PROSITE" id="PS00745"/>
    </source>
</evidence>
<dbReference type="NCBIfam" id="TIGR03072">
    <property type="entry name" value="release_prfH"/>
    <property type="match status" value="1"/>
</dbReference>
<dbReference type="Gene3D" id="3.30.160.20">
    <property type="match status" value="1"/>
</dbReference>
<dbReference type="Gene3D" id="3.30.70.1660">
    <property type="match status" value="1"/>
</dbReference>
<dbReference type="OrthoDB" id="9815709at2"/>
<dbReference type="AlphaFoldDB" id="A0A1M6SBI3"/>
<dbReference type="PANTHER" id="PTHR43116:SF3">
    <property type="entry name" value="CLASS I PEPTIDE CHAIN RELEASE FACTOR"/>
    <property type="match status" value="1"/>
</dbReference>
<dbReference type="RefSeq" id="WP_073204899.1">
    <property type="nucleotide sequence ID" value="NZ_FRBD01000003.1"/>
</dbReference>
<dbReference type="Proteomes" id="UP000184130">
    <property type="component" value="Unassembled WGS sequence"/>
</dbReference>
<dbReference type="PANTHER" id="PTHR43116">
    <property type="entry name" value="PEPTIDE CHAIN RELEASE FACTOR 2"/>
    <property type="match status" value="1"/>
</dbReference>
<proteinExistence type="inferred from homology"/>
<name>A0A1M6SBI3_XYLRU</name>
<evidence type="ECO:0000313" key="4">
    <source>
        <dbReference type="Proteomes" id="UP000184130"/>
    </source>
</evidence>
<gene>
    <name evidence="3" type="ORF">SAMN05216463_10391</name>
</gene>
<comment type="similarity">
    <text evidence="1">Belongs to the prokaryotic/mitochondrial release factor family.</text>
</comment>
<dbReference type="GO" id="GO:0003747">
    <property type="term" value="F:translation release factor activity"/>
    <property type="evidence" value="ECO:0007669"/>
    <property type="project" value="InterPro"/>
</dbReference>
<feature type="domain" description="Prokaryotic-type class I peptide chain release factors" evidence="2">
    <location>
        <begin position="120"/>
        <end position="136"/>
    </location>
</feature>
<evidence type="ECO:0000256" key="1">
    <source>
        <dbReference type="ARBA" id="ARBA00010835"/>
    </source>
</evidence>
<accession>A0A1M6SBI3</accession>
<evidence type="ECO:0000313" key="3">
    <source>
        <dbReference type="EMBL" id="SHK42076.1"/>
    </source>
</evidence>
<dbReference type="SUPFAM" id="SSF75620">
    <property type="entry name" value="Release factor"/>
    <property type="match status" value="1"/>
</dbReference>
<dbReference type="EMBL" id="FRBD01000003">
    <property type="protein sequence ID" value="SHK42076.1"/>
    <property type="molecule type" value="Genomic_DNA"/>
</dbReference>
<dbReference type="PROSITE" id="PS00745">
    <property type="entry name" value="RF_PROK_I"/>
    <property type="match status" value="1"/>
</dbReference>